<accession>A0A2T7U9V9</accession>
<evidence type="ECO:0000313" key="1">
    <source>
        <dbReference type="EMBL" id="PVE41392.1"/>
    </source>
</evidence>
<dbReference type="EMBL" id="LFYT02000031">
    <property type="protein sequence ID" value="PVE41392.1"/>
    <property type="molecule type" value="Genomic_DNA"/>
</dbReference>
<dbReference type="AlphaFoldDB" id="A0A2T7U9V9"/>
<protein>
    <submittedName>
        <fullName evidence="1">Uncharacterized protein</fullName>
    </submittedName>
</protein>
<evidence type="ECO:0000313" key="2">
    <source>
        <dbReference type="Proteomes" id="UP000037507"/>
    </source>
</evidence>
<organism evidence="1 2">
    <name type="scientific">Limnohabitans planktonicus II-D5</name>
    <dbReference type="NCBI Taxonomy" id="1293045"/>
    <lineage>
        <taxon>Bacteria</taxon>
        <taxon>Pseudomonadati</taxon>
        <taxon>Pseudomonadota</taxon>
        <taxon>Betaproteobacteria</taxon>
        <taxon>Burkholderiales</taxon>
        <taxon>Comamonadaceae</taxon>
        <taxon>Limnohabitans</taxon>
    </lineage>
</organism>
<comment type="caution">
    <text evidence="1">The sequence shown here is derived from an EMBL/GenBank/DDBJ whole genome shotgun (WGS) entry which is preliminary data.</text>
</comment>
<dbReference type="STRING" id="1293045.H663_16300"/>
<gene>
    <name evidence="1" type="ORF">H663_017665</name>
</gene>
<keyword evidence="2" id="KW-1185">Reference proteome</keyword>
<reference evidence="1" key="1">
    <citation type="submission" date="2017-04" db="EMBL/GenBank/DDBJ databases">
        <title>Unexpected and diverse lifestyles within the genus Limnohabitans.</title>
        <authorList>
            <person name="Kasalicky V."/>
            <person name="Mehrshad M."/>
            <person name="Andrei S.-A."/>
            <person name="Salcher M."/>
            <person name="Kratochvilova H."/>
            <person name="Simek K."/>
            <person name="Ghai R."/>
        </authorList>
    </citation>
    <scope>NUCLEOTIDE SEQUENCE [LARGE SCALE GENOMIC DNA]</scope>
    <source>
        <strain evidence="1">II-D5</strain>
    </source>
</reference>
<dbReference type="Proteomes" id="UP000037507">
    <property type="component" value="Unassembled WGS sequence"/>
</dbReference>
<sequence>MLSVRHPTPADAFEMSWPDCRVHALMAVNDAFCRCLAGPACQMGPHSQIGCKSHALSVRQETD</sequence>
<name>A0A2T7U9V9_9BURK</name>
<proteinExistence type="predicted"/>